<evidence type="ECO:0000313" key="2">
    <source>
        <dbReference type="Proteomes" id="UP000801492"/>
    </source>
</evidence>
<organism evidence="1 2">
    <name type="scientific">Ignelater luminosus</name>
    <name type="common">Cucubano</name>
    <name type="synonym">Pyrophorus luminosus</name>
    <dbReference type="NCBI Taxonomy" id="2038154"/>
    <lineage>
        <taxon>Eukaryota</taxon>
        <taxon>Metazoa</taxon>
        <taxon>Ecdysozoa</taxon>
        <taxon>Arthropoda</taxon>
        <taxon>Hexapoda</taxon>
        <taxon>Insecta</taxon>
        <taxon>Pterygota</taxon>
        <taxon>Neoptera</taxon>
        <taxon>Endopterygota</taxon>
        <taxon>Coleoptera</taxon>
        <taxon>Polyphaga</taxon>
        <taxon>Elateriformia</taxon>
        <taxon>Elateroidea</taxon>
        <taxon>Elateridae</taxon>
        <taxon>Agrypninae</taxon>
        <taxon>Pyrophorini</taxon>
        <taxon>Ignelater</taxon>
    </lineage>
</organism>
<comment type="caution">
    <text evidence="1">The sequence shown here is derived from an EMBL/GenBank/DDBJ whole genome shotgun (WGS) entry which is preliminary data.</text>
</comment>
<protein>
    <submittedName>
        <fullName evidence="1">Uncharacterized protein</fullName>
    </submittedName>
</protein>
<name>A0A8K0D0Y0_IGNLU</name>
<accession>A0A8K0D0Y0</accession>
<dbReference type="EMBL" id="VTPC01007372">
    <property type="protein sequence ID" value="KAF2894067.1"/>
    <property type="molecule type" value="Genomic_DNA"/>
</dbReference>
<dbReference type="OrthoDB" id="6780506at2759"/>
<evidence type="ECO:0000313" key="1">
    <source>
        <dbReference type="EMBL" id="KAF2894067.1"/>
    </source>
</evidence>
<dbReference type="AlphaFoldDB" id="A0A8K0D0Y0"/>
<proteinExistence type="predicted"/>
<dbReference type="Pfam" id="PF14223">
    <property type="entry name" value="Retrotran_gag_2"/>
    <property type="match status" value="1"/>
</dbReference>
<keyword evidence="2" id="KW-1185">Reference proteome</keyword>
<sequence>MFGVPRATLTAKIKGVYLEDCRSGRSTILTEAKETILVNWILSVGETGSPVTKDQLLDSVAFLIKKLKRQNDPHDDRPGRKRGCVWCVLEVIKTEPPDNAAQKVQLQRKLLGLKYMEDTPLHAFLTNFEQVVYELKAAGEKIENNEVISQMPESYQSITPAIDVIFSADKTKVTLDFVKGKLLLEESRQLKSRLLYWGY</sequence>
<dbReference type="Proteomes" id="UP000801492">
    <property type="component" value="Unassembled WGS sequence"/>
</dbReference>
<gene>
    <name evidence="1" type="ORF">ILUMI_12108</name>
</gene>
<reference evidence="1" key="1">
    <citation type="submission" date="2019-08" db="EMBL/GenBank/DDBJ databases">
        <title>The genome of the North American firefly Photinus pyralis.</title>
        <authorList>
            <consortium name="Photinus pyralis genome working group"/>
            <person name="Fallon T.R."/>
            <person name="Sander Lower S.E."/>
            <person name="Weng J.-K."/>
        </authorList>
    </citation>
    <scope>NUCLEOTIDE SEQUENCE</scope>
    <source>
        <strain evidence="1">TRF0915ILg1</strain>
        <tissue evidence="1">Whole body</tissue>
    </source>
</reference>